<name>A0A9C9TGD9_9HYPH</name>
<gene>
    <name evidence="2" type="ORF">ENH89_06610</name>
</gene>
<evidence type="ECO:0000256" key="1">
    <source>
        <dbReference type="SAM" id="Phobius"/>
    </source>
</evidence>
<proteinExistence type="predicted"/>
<dbReference type="Proteomes" id="UP000885680">
    <property type="component" value="Unassembled WGS sequence"/>
</dbReference>
<feature type="transmembrane region" description="Helical" evidence="1">
    <location>
        <begin position="66"/>
        <end position="87"/>
    </location>
</feature>
<keyword evidence="1" id="KW-0472">Membrane</keyword>
<keyword evidence="1" id="KW-0812">Transmembrane</keyword>
<protein>
    <submittedName>
        <fullName evidence="2">Uncharacterized protein</fullName>
    </submittedName>
</protein>
<evidence type="ECO:0000313" key="2">
    <source>
        <dbReference type="EMBL" id="HEU00019.1"/>
    </source>
</evidence>
<sequence length="94" mass="10438">MSWIGRNFQRRAIGLVVITTSSGTKGKVRTYTRIAFLIYAMINGVLFGAGAITALSFPALQEQWKYLISVVVALRLVFAAAIAWFIAPQVRARY</sequence>
<organism evidence="2 3">
    <name type="scientific">Aurantimonas coralicida</name>
    <dbReference type="NCBI Taxonomy" id="182270"/>
    <lineage>
        <taxon>Bacteria</taxon>
        <taxon>Pseudomonadati</taxon>
        <taxon>Pseudomonadota</taxon>
        <taxon>Alphaproteobacteria</taxon>
        <taxon>Hyphomicrobiales</taxon>
        <taxon>Aurantimonadaceae</taxon>
        <taxon>Aurantimonas</taxon>
    </lineage>
</organism>
<reference evidence="2" key="1">
    <citation type="journal article" date="2020" name="mSystems">
        <title>Genome- and Community-Level Interaction Insights into Carbon Utilization and Element Cycling Functions of Hydrothermarchaeota in Hydrothermal Sediment.</title>
        <authorList>
            <person name="Zhou Z."/>
            <person name="Liu Y."/>
            <person name="Xu W."/>
            <person name="Pan J."/>
            <person name="Luo Z.H."/>
            <person name="Li M."/>
        </authorList>
    </citation>
    <scope>NUCLEOTIDE SEQUENCE</scope>
    <source>
        <strain evidence="2">HyVt-347</strain>
    </source>
</reference>
<accession>A0A9C9TGD9</accession>
<comment type="caution">
    <text evidence="2">The sequence shown here is derived from an EMBL/GenBank/DDBJ whole genome shotgun (WGS) entry which is preliminary data.</text>
</comment>
<feature type="transmembrane region" description="Helical" evidence="1">
    <location>
        <begin position="34"/>
        <end position="60"/>
    </location>
</feature>
<dbReference type="EMBL" id="DRGN01000088">
    <property type="protein sequence ID" value="HEU00019.1"/>
    <property type="molecule type" value="Genomic_DNA"/>
</dbReference>
<keyword evidence="1" id="KW-1133">Transmembrane helix</keyword>
<dbReference type="AlphaFoldDB" id="A0A9C9TGD9"/>
<evidence type="ECO:0000313" key="3">
    <source>
        <dbReference type="Proteomes" id="UP000885680"/>
    </source>
</evidence>